<dbReference type="GO" id="GO:0003796">
    <property type="term" value="F:lysozyme activity"/>
    <property type="evidence" value="ECO:0007669"/>
    <property type="project" value="UniProtKB-EC"/>
</dbReference>
<comment type="catalytic activity">
    <reaction evidence="1 12">
        <text>Hydrolysis of (1-&gt;4)-beta-linkages between N-acetylmuramic acid and N-acetyl-D-glucosamine residues in a peptidoglycan and between N-acetyl-D-glucosamine residues in chitodextrins.</text>
        <dbReference type="EC" id="3.2.1.17"/>
    </reaction>
</comment>
<dbReference type="PROSITE" id="PS51904">
    <property type="entry name" value="GLYCOSYL_HYDROL_F25_2"/>
    <property type="match status" value="1"/>
</dbReference>
<dbReference type="InterPro" id="IPR008270">
    <property type="entry name" value="Glyco_hydro_25_AS"/>
</dbReference>
<keyword evidence="9" id="KW-1015">Disulfide bond</keyword>
<dbReference type="AlphaFoldDB" id="A0A1H0Q5G9"/>
<dbReference type="EC" id="3.2.1.17" evidence="4 12"/>
<dbReference type="GO" id="GO:0031640">
    <property type="term" value="P:killing of cells of another organism"/>
    <property type="evidence" value="ECO:0007669"/>
    <property type="project" value="UniProtKB-KW"/>
</dbReference>
<evidence type="ECO:0000256" key="8">
    <source>
        <dbReference type="ARBA" id="ARBA00022801"/>
    </source>
</evidence>
<evidence type="ECO:0000256" key="5">
    <source>
        <dbReference type="ARBA" id="ARBA00022525"/>
    </source>
</evidence>
<dbReference type="GO" id="GO:0016998">
    <property type="term" value="P:cell wall macromolecule catabolic process"/>
    <property type="evidence" value="ECO:0007669"/>
    <property type="project" value="InterPro"/>
</dbReference>
<name>A0A1H0Q5G9_9MICO</name>
<feature type="chain" id="PRO_5009250888" description="Lysozyme" evidence="14">
    <location>
        <begin position="39"/>
        <end position="293"/>
    </location>
</feature>
<dbReference type="STRING" id="443156.SAMN04489867_1490"/>
<comment type="function">
    <text evidence="11">This enzyme has both lysozyme (acetylmuramidase) and diacetylmuramidase activities.</text>
</comment>
<evidence type="ECO:0000256" key="1">
    <source>
        <dbReference type="ARBA" id="ARBA00000632"/>
    </source>
</evidence>
<feature type="region of interest" description="Disordered" evidence="13">
    <location>
        <begin position="35"/>
        <end position="54"/>
    </location>
</feature>
<sequence length="293" mass="31360">MTRSSTTRSRHPIRHTVTAVAVGLLAGTGLFAAGPAGAASSAPSPTPSARDAGIRAPGEAYMGWTQDGAGRARPTPAQAARASSLAAATQTPGIDVSSWQGNVDWASWWSQGTKFAFVKATEGTTYRNPYFAQQYNGSYNVGMTRGSYHFALPDNSSGTAQADWFVGHGGGWSADGRTLPGVLDIEYNPYGATCYGLSQASMRSWIAAFTGRYKALTGRDAIIYTTTSWWTTCTGNTSQFSASNPLWVARYNTTPGTLPAGWAYYTFWQYTDSPLDKDYFNGDLSRLRALALG</sequence>
<evidence type="ECO:0000256" key="9">
    <source>
        <dbReference type="ARBA" id="ARBA00023157"/>
    </source>
</evidence>
<dbReference type="OrthoDB" id="287365at2"/>
<keyword evidence="14" id="KW-0732">Signal</keyword>
<feature type="signal peptide" evidence="14">
    <location>
        <begin position="1"/>
        <end position="38"/>
    </location>
</feature>
<proteinExistence type="inferred from homology"/>
<dbReference type="SUPFAM" id="SSF51445">
    <property type="entry name" value="(Trans)glycosidases"/>
    <property type="match status" value="1"/>
</dbReference>
<evidence type="ECO:0000256" key="13">
    <source>
        <dbReference type="SAM" id="MobiDB-lite"/>
    </source>
</evidence>
<dbReference type="PANTHER" id="PTHR34135:SF2">
    <property type="entry name" value="LYSOZYME"/>
    <property type="match status" value="1"/>
</dbReference>
<dbReference type="GO" id="GO:0005576">
    <property type="term" value="C:extracellular region"/>
    <property type="evidence" value="ECO:0007669"/>
    <property type="project" value="UniProtKB-SubCell"/>
</dbReference>
<dbReference type="GO" id="GO:0042742">
    <property type="term" value="P:defense response to bacterium"/>
    <property type="evidence" value="ECO:0007669"/>
    <property type="project" value="UniProtKB-KW"/>
</dbReference>
<evidence type="ECO:0000256" key="4">
    <source>
        <dbReference type="ARBA" id="ARBA00012732"/>
    </source>
</evidence>
<dbReference type="GO" id="GO:0016052">
    <property type="term" value="P:carbohydrate catabolic process"/>
    <property type="evidence" value="ECO:0007669"/>
    <property type="project" value="TreeGrafter"/>
</dbReference>
<evidence type="ECO:0000256" key="14">
    <source>
        <dbReference type="SAM" id="SignalP"/>
    </source>
</evidence>
<evidence type="ECO:0000256" key="7">
    <source>
        <dbReference type="ARBA" id="ARBA00022638"/>
    </source>
</evidence>
<dbReference type="InterPro" id="IPR002053">
    <property type="entry name" value="Glyco_hydro_25"/>
</dbReference>
<gene>
    <name evidence="15" type="ORF">SAMN04489867_1490</name>
</gene>
<feature type="compositionally biased region" description="Low complexity" evidence="13">
    <location>
        <begin position="35"/>
        <end position="49"/>
    </location>
</feature>
<dbReference type="InterPro" id="IPR018077">
    <property type="entry name" value="Glyco_hydro_fam25_subgr"/>
</dbReference>
<dbReference type="Pfam" id="PF01183">
    <property type="entry name" value="Glyco_hydro_25"/>
    <property type="match status" value="1"/>
</dbReference>
<dbReference type="Gene3D" id="3.20.20.80">
    <property type="entry name" value="Glycosidases"/>
    <property type="match status" value="1"/>
</dbReference>
<reference evidence="16" key="1">
    <citation type="submission" date="2016-10" db="EMBL/GenBank/DDBJ databases">
        <authorList>
            <person name="Varghese N."/>
            <person name="Submissions S."/>
        </authorList>
    </citation>
    <scope>NUCLEOTIDE SEQUENCE [LARGE SCALE GENOMIC DNA]</scope>
    <source>
        <strain evidence="16">DSM 22329</strain>
    </source>
</reference>
<keyword evidence="5" id="KW-0964">Secreted</keyword>
<accession>A0A1H0Q5G9</accession>
<dbReference type="PANTHER" id="PTHR34135">
    <property type="entry name" value="LYSOZYME"/>
    <property type="match status" value="1"/>
</dbReference>
<dbReference type="CDD" id="cd06412">
    <property type="entry name" value="GH25_CH-type"/>
    <property type="match status" value="1"/>
</dbReference>
<evidence type="ECO:0000256" key="3">
    <source>
        <dbReference type="ARBA" id="ARBA00010646"/>
    </source>
</evidence>
<dbReference type="RefSeq" id="WP_091783561.1">
    <property type="nucleotide sequence ID" value="NZ_LT629711.1"/>
</dbReference>
<evidence type="ECO:0000313" key="16">
    <source>
        <dbReference type="Proteomes" id="UP000199077"/>
    </source>
</evidence>
<evidence type="ECO:0000313" key="15">
    <source>
        <dbReference type="EMBL" id="SDP12574.1"/>
    </source>
</evidence>
<dbReference type="Proteomes" id="UP000199077">
    <property type="component" value="Chromosome I"/>
</dbReference>
<dbReference type="PROSITE" id="PS00953">
    <property type="entry name" value="GLYCOSYL_HYDROL_F25_1"/>
    <property type="match status" value="1"/>
</dbReference>
<comment type="subcellular location">
    <subcellularLocation>
        <location evidence="2">Secreted</location>
    </subcellularLocation>
</comment>
<dbReference type="GO" id="GO:0009253">
    <property type="term" value="P:peptidoglycan catabolic process"/>
    <property type="evidence" value="ECO:0007669"/>
    <property type="project" value="InterPro"/>
</dbReference>
<organism evidence="15 16">
    <name type="scientific">Pedococcus dokdonensis</name>
    <dbReference type="NCBI Taxonomy" id="443156"/>
    <lineage>
        <taxon>Bacteria</taxon>
        <taxon>Bacillati</taxon>
        <taxon>Actinomycetota</taxon>
        <taxon>Actinomycetes</taxon>
        <taxon>Micrococcales</taxon>
        <taxon>Intrasporangiaceae</taxon>
        <taxon>Pedococcus</taxon>
    </lineage>
</organism>
<keyword evidence="8 12" id="KW-0378">Hydrolase</keyword>
<dbReference type="FunFam" id="3.20.20.80:FF:000060">
    <property type="entry name" value="Lysozyme M1"/>
    <property type="match status" value="1"/>
</dbReference>
<evidence type="ECO:0000256" key="11">
    <source>
        <dbReference type="ARBA" id="ARBA00055588"/>
    </source>
</evidence>
<keyword evidence="6" id="KW-0929">Antimicrobial</keyword>
<keyword evidence="10 12" id="KW-0326">Glycosidase</keyword>
<dbReference type="EMBL" id="LT629711">
    <property type="protein sequence ID" value="SDP12574.1"/>
    <property type="molecule type" value="Genomic_DNA"/>
</dbReference>
<dbReference type="SMART" id="SM00641">
    <property type="entry name" value="Glyco_25"/>
    <property type="match status" value="1"/>
</dbReference>
<keyword evidence="16" id="KW-1185">Reference proteome</keyword>
<comment type="similarity">
    <text evidence="3 12">Belongs to the glycosyl hydrolase 25 family.</text>
</comment>
<evidence type="ECO:0000256" key="6">
    <source>
        <dbReference type="ARBA" id="ARBA00022529"/>
    </source>
</evidence>
<protein>
    <recommendedName>
        <fullName evidence="4 12">Lysozyme</fullName>
        <ecNumber evidence="4 12">3.2.1.17</ecNumber>
    </recommendedName>
</protein>
<evidence type="ECO:0000256" key="10">
    <source>
        <dbReference type="ARBA" id="ARBA00023295"/>
    </source>
</evidence>
<keyword evidence="7" id="KW-0081">Bacteriolytic enzyme</keyword>
<evidence type="ECO:0000256" key="2">
    <source>
        <dbReference type="ARBA" id="ARBA00004613"/>
    </source>
</evidence>
<dbReference type="InterPro" id="IPR017853">
    <property type="entry name" value="GH"/>
</dbReference>
<evidence type="ECO:0000256" key="12">
    <source>
        <dbReference type="RuleBase" id="RU361176"/>
    </source>
</evidence>